<evidence type="ECO:0000313" key="3">
    <source>
        <dbReference type="Proteomes" id="UP000477311"/>
    </source>
</evidence>
<dbReference type="EMBL" id="JAAKYA010000036">
    <property type="protein sequence ID" value="NGO38890.1"/>
    <property type="molecule type" value="Genomic_DNA"/>
</dbReference>
<protein>
    <submittedName>
        <fullName evidence="2">Uncharacterized protein</fullName>
    </submittedName>
</protein>
<comment type="caution">
    <text evidence="2">The sequence shown here is derived from an EMBL/GenBank/DDBJ whole genome shotgun (WGS) entry which is preliminary data.</text>
</comment>
<keyword evidence="1" id="KW-0472">Membrane</keyword>
<name>A0A6M1S0J1_9BACT</name>
<keyword evidence="1" id="KW-1133">Transmembrane helix</keyword>
<keyword evidence="1" id="KW-0812">Transmembrane</keyword>
<keyword evidence="3" id="KW-1185">Reference proteome</keyword>
<organism evidence="2 3">
    <name type="scientific">Limisphaera ngatamarikiensis</name>
    <dbReference type="NCBI Taxonomy" id="1324935"/>
    <lineage>
        <taxon>Bacteria</taxon>
        <taxon>Pseudomonadati</taxon>
        <taxon>Verrucomicrobiota</taxon>
        <taxon>Verrucomicrobiia</taxon>
        <taxon>Limisphaerales</taxon>
        <taxon>Limisphaeraceae</taxon>
        <taxon>Limisphaera</taxon>
    </lineage>
</organism>
<feature type="transmembrane region" description="Helical" evidence="1">
    <location>
        <begin position="12"/>
        <end position="36"/>
    </location>
</feature>
<dbReference type="Proteomes" id="UP000477311">
    <property type="component" value="Unassembled WGS sequence"/>
</dbReference>
<reference evidence="2 3" key="1">
    <citation type="submission" date="2020-02" db="EMBL/GenBank/DDBJ databases">
        <title>Draft genome sequence of Limisphaera ngatamarikiensis NGM72.4T, a thermophilic Verrucomicrobia grouped in subdivision 3.</title>
        <authorList>
            <person name="Carere C.R."/>
            <person name="Steen J."/>
            <person name="Hugenholtz P."/>
            <person name="Stott M.B."/>
        </authorList>
    </citation>
    <scope>NUCLEOTIDE SEQUENCE [LARGE SCALE GENOMIC DNA]</scope>
    <source>
        <strain evidence="2 3">NGM72.4</strain>
    </source>
</reference>
<accession>A0A6M1S0J1</accession>
<dbReference type="RefSeq" id="WP_205880813.1">
    <property type="nucleotide sequence ID" value="NZ_JAAKYA010000036.1"/>
</dbReference>
<dbReference type="AlphaFoldDB" id="A0A6M1S0J1"/>
<gene>
    <name evidence="2" type="ORF">G4L39_05705</name>
</gene>
<evidence type="ECO:0000256" key="1">
    <source>
        <dbReference type="SAM" id="Phobius"/>
    </source>
</evidence>
<sequence length="139" mass="15179">MRPIRAGCRTGAFTLIEVMLAMAMFFMAVFAILALVSNSLRNARALQQDRVDAGALAAFLTVSNRLDEGLYSGDFGDLFPEEQYDFEVIPITNGLVRVDMVVRPRRGPGGRVSTLSVLLYQGQNPPGTALPLPPPTPRR</sequence>
<proteinExistence type="predicted"/>
<evidence type="ECO:0000313" key="2">
    <source>
        <dbReference type="EMBL" id="NGO38890.1"/>
    </source>
</evidence>